<dbReference type="GO" id="GO:0071973">
    <property type="term" value="P:bacterial-type flagellum-dependent cell motility"/>
    <property type="evidence" value="ECO:0007669"/>
    <property type="project" value="InterPro"/>
</dbReference>
<evidence type="ECO:0000313" key="4">
    <source>
        <dbReference type="Proteomes" id="UP000078428"/>
    </source>
</evidence>
<protein>
    <recommendedName>
        <fullName evidence="2">Flagellar motor switch protein FliG C-terminal domain-containing protein</fullName>
    </recommendedName>
</protein>
<dbReference type="PANTHER" id="PTHR30534">
    <property type="entry name" value="FLAGELLAR MOTOR SWITCH PROTEIN FLIG"/>
    <property type="match status" value="1"/>
</dbReference>
<evidence type="ECO:0000313" key="3">
    <source>
        <dbReference type="EMBL" id="OAN55930.1"/>
    </source>
</evidence>
<dbReference type="GO" id="GO:0006935">
    <property type="term" value="P:chemotaxis"/>
    <property type="evidence" value="ECO:0007669"/>
    <property type="project" value="InterPro"/>
</dbReference>
<dbReference type="SUPFAM" id="SSF48029">
    <property type="entry name" value="FliG"/>
    <property type="match status" value="2"/>
</dbReference>
<gene>
    <name evidence="3" type="ORF">A6A04_10195</name>
</gene>
<evidence type="ECO:0000256" key="1">
    <source>
        <dbReference type="ARBA" id="ARBA00025598"/>
    </source>
</evidence>
<keyword evidence="4" id="KW-1185">Reference proteome</keyword>
<evidence type="ECO:0000259" key="2">
    <source>
        <dbReference type="Pfam" id="PF01706"/>
    </source>
</evidence>
<dbReference type="STRING" id="1285242.A6A04_10195"/>
<dbReference type="RefSeq" id="WP_068489177.1">
    <property type="nucleotide sequence ID" value="NZ_LWQT01000010.1"/>
</dbReference>
<dbReference type="InterPro" id="IPR011002">
    <property type="entry name" value="FliG_a-hlx"/>
</dbReference>
<sequence>MTSAPAEADIDLITLAPTRETARDLCLLINDLCHLDKMRQIVVLEDTLDHPERSLLFYAYRHVRDRAWLAEPLRDIFRHITLGLTEQVQVERLLDSRIAAVGEDDRRYIRDTLAGMADTPAREDLRERLNDAAADKVLVLRALRNALAAHVGGYTPQVSADYARFSLPKHLRLGYDEFLDGINNSAGKRIRSPNEMLLPVDPIDPTTTDYDDQMARRLGENFEDEEEDEPVEAPPDLEARLVAIAKGWATDDSDWHRSVDRLAEYLEMIGKPALMELLRLVDKNDWGVGLLGLPTTVVRRVFSLMSNRAQALLLRDMEEESDFDGICRTPGAVSKVRESIIDVIEQRGLADGGAALLKTFMHPHVGCDAFDALAQKEDAELNSLWRNIEKDRMGIALLGTTAEVAVRFLDRLSERARQMMLDDMKNLSGSVTASDIEKIQKEIVGSCRPLEDVLADIRELLASPGA</sequence>
<name>A0A178N026_9PROT</name>
<dbReference type="AlphaFoldDB" id="A0A178N026"/>
<dbReference type="Pfam" id="PF01706">
    <property type="entry name" value="FliG_C"/>
    <property type="match status" value="1"/>
</dbReference>
<dbReference type="InterPro" id="IPR000090">
    <property type="entry name" value="Flg_Motor_Flig"/>
</dbReference>
<proteinExistence type="predicted"/>
<dbReference type="Proteomes" id="UP000078428">
    <property type="component" value="Unassembled WGS sequence"/>
</dbReference>
<dbReference type="PANTHER" id="PTHR30534:SF0">
    <property type="entry name" value="FLAGELLAR MOTOR SWITCH PROTEIN FLIG"/>
    <property type="match status" value="1"/>
</dbReference>
<organism evidence="3 4">
    <name type="scientific">Paramagnetospirillum marisnigri</name>
    <dbReference type="NCBI Taxonomy" id="1285242"/>
    <lineage>
        <taxon>Bacteria</taxon>
        <taxon>Pseudomonadati</taxon>
        <taxon>Pseudomonadota</taxon>
        <taxon>Alphaproteobacteria</taxon>
        <taxon>Rhodospirillales</taxon>
        <taxon>Magnetospirillaceae</taxon>
        <taxon>Paramagnetospirillum</taxon>
    </lineage>
</organism>
<comment type="function">
    <text evidence="1">FliG is one of three proteins (FliG, FliN, FliM) that forms the rotor-mounted switch complex (C ring), located at the base of the basal body. This complex interacts with the CheY and CheZ chemotaxis proteins, in addition to contacting components of the motor that determine the direction of flagellar rotation.</text>
</comment>
<reference evidence="3 4" key="1">
    <citation type="submission" date="2016-04" db="EMBL/GenBank/DDBJ databases">
        <title>Draft genome sequence of freshwater magnetotactic bacteria Magnetospirillum marisnigri SP-1 and Magnetospirillum moscoviense BB-1.</title>
        <authorList>
            <person name="Koziaeva V."/>
            <person name="Dziuba M.V."/>
            <person name="Ivanov T.M."/>
            <person name="Kuznetsov B."/>
            <person name="Grouzdev D.S."/>
        </authorList>
    </citation>
    <scope>NUCLEOTIDE SEQUENCE [LARGE SCALE GENOMIC DNA]</scope>
    <source>
        <strain evidence="3 4">SP-1</strain>
    </source>
</reference>
<feature type="domain" description="Flagellar motor switch protein FliG C-terminal" evidence="2">
    <location>
        <begin position="370"/>
        <end position="452"/>
    </location>
</feature>
<dbReference type="EMBL" id="LWQT01000010">
    <property type="protein sequence ID" value="OAN55930.1"/>
    <property type="molecule type" value="Genomic_DNA"/>
</dbReference>
<dbReference type="Gene3D" id="1.10.220.30">
    <property type="match status" value="2"/>
</dbReference>
<accession>A0A178N026</accession>
<dbReference type="GO" id="GO:0009288">
    <property type="term" value="C:bacterial-type flagellum"/>
    <property type="evidence" value="ECO:0007669"/>
    <property type="project" value="InterPro"/>
</dbReference>
<dbReference type="InterPro" id="IPR023087">
    <property type="entry name" value="Flg_Motor_Flig_C"/>
</dbReference>
<dbReference type="GO" id="GO:0003774">
    <property type="term" value="F:cytoskeletal motor activity"/>
    <property type="evidence" value="ECO:0007669"/>
    <property type="project" value="InterPro"/>
</dbReference>
<dbReference type="OrthoDB" id="7321821at2"/>
<comment type="caution">
    <text evidence="3">The sequence shown here is derived from an EMBL/GenBank/DDBJ whole genome shotgun (WGS) entry which is preliminary data.</text>
</comment>